<reference evidence="1 2" key="1">
    <citation type="journal article" date="2013" name="Stand. Genomic Sci.">
        <title>Genomic Encyclopedia of Type Strains, Phase I: The one thousand microbial genomes (KMG-I) project.</title>
        <authorList>
            <person name="Kyrpides N.C."/>
            <person name="Woyke T."/>
            <person name="Eisen J.A."/>
            <person name="Garrity G."/>
            <person name="Lilburn T.G."/>
            <person name="Beck B.J."/>
            <person name="Whitman W.B."/>
            <person name="Hugenholtz P."/>
            <person name="Klenk H.P."/>
        </authorList>
    </citation>
    <scope>NUCLEOTIDE SEQUENCE [LARGE SCALE GENOMIC DNA]</scope>
    <source>
        <strain evidence="1 2">DSM 13484</strain>
    </source>
</reference>
<protein>
    <submittedName>
        <fullName evidence="1">Uncharacterized protein</fullName>
    </submittedName>
</protein>
<sequence>MKVVLTNLSDYRFREARTRLNNSARQLGIAHINSYDFEDIKQTPFYEENREILDIPTGSGCWLWKPYIILETMRQVEEGDIVVYSDAGIELIDSIEPLVRICKKEQPVLLFANGNLPNSMWTKRDCFILMGCDHKKYWRGTQCDGAFALFRKCAQSIAFLQEWLEYGKDKRIITDIPNTLGKKNLPDFIAHRRDQSILSLLAARHHIPMYRMPTQYGNHYKLPAYRIQGEFNCADQYYQKQVSYYSGKPMANSPYGQLLDHHRAGKRQDGEAVRTGRFENLGARIRRKLYLLWVRLDERILNG</sequence>
<dbReference type="AlphaFoldDB" id="A0A562T035"/>
<organism evidence="1 2">
    <name type="scientific">Chitinophaga japonensis</name>
    <name type="common">Flexibacter japonensis</name>
    <dbReference type="NCBI Taxonomy" id="104662"/>
    <lineage>
        <taxon>Bacteria</taxon>
        <taxon>Pseudomonadati</taxon>
        <taxon>Bacteroidota</taxon>
        <taxon>Chitinophagia</taxon>
        <taxon>Chitinophagales</taxon>
        <taxon>Chitinophagaceae</taxon>
        <taxon>Chitinophaga</taxon>
    </lineage>
</organism>
<dbReference type="Proteomes" id="UP000316778">
    <property type="component" value="Unassembled WGS sequence"/>
</dbReference>
<evidence type="ECO:0000313" key="2">
    <source>
        <dbReference type="Proteomes" id="UP000316778"/>
    </source>
</evidence>
<dbReference type="OrthoDB" id="9804725at2"/>
<accession>A0A562T035</accession>
<dbReference type="RefSeq" id="WP_145717032.1">
    <property type="nucleotide sequence ID" value="NZ_BAAAFY010000004.1"/>
</dbReference>
<keyword evidence="2" id="KW-1185">Reference proteome</keyword>
<evidence type="ECO:0000313" key="1">
    <source>
        <dbReference type="EMBL" id="TWI86881.1"/>
    </source>
</evidence>
<name>A0A562T035_CHIJA</name>
<comment type="caution">
    <text evidence="1">The sequence shown here is derived from an EMBL/GenBank/DDBJ whole genome shotgun (WGS) entry which is preliminary data.</text>
</comment>
<proteinExistence type="predicted"/>
<dbReference type="EMBL" id="VLLG01000004">
    <property type="protein sequence ID" value="TWI86881.1"/>
    <property type="molecule type" value="Genomic_DNA"/>
</dbReference>
<gene>
    <name evidence="1" type="ORF">LX66_4148</name>
</gene>